<name>A0A1I0GFT7_9FIRM</name>
<dbReference type="AlphaFoldDB" id="A0A1I0GFT7"/>
<gene>
    <name evidence="1" type="ORF">SAMN05660297_03155</name>
</gene>
<dbReference type="Proteomes" id="UP000199568">
    <property type="component" value="Unassembled WGS sequence"/>
</dbReference>
<organism evidence="1 2">
    <name type="scientific">Natronincola peptidivorans</name>
    <dbReference type="NCBI Taxonomy" id="426128"/>
    <lineage>
        <taxon>Bacteria</taxon>
        <taxon>Bacillati</taxon>
        <taxon>Bacillota</taxon>
        <taxon>Clostridia</taxon>
        <taxon>Peptostreptococcales</taxon>
        <taxon>Natronincolaceae</taxon>
        <taxon>Natronincola</taxon>
    </lineage>
</organism>
<sequence>MKREEELEYSEEDLREIELGLEELSLQLIDILNRYKSHNIIDDVEYHNHIKIKKSFLEYIKNQGLNQD</sequence>
<evidence type="ECO:0000313" key="2">
    <source>
        <dbReference type="Proteomes" id="UP000199568"/>
    </source>
</evidence>
<evidence type="ECO:0000313" key="1">
    <source>
        <dbReference type="EMBL" id="SET68887.1"/>
    </source>
</evidence>
<dbReference type="EMBL" id="FOHU01000020">
    <property type="protein sequence ID" value="SET68887.1"/>
    <property type="molecule type" value="Genomic_DNA"/>
</dbReference>
<accession>A0A1I0GFT7</accession>
<keyword evidence="2" id="KW-1185">Reference proteome</keyword>
<proteinExistence type="predicted"/>
<reference evidence="1 2" key="1">
    <citation type="submission" date="2016-10" db="EMBL/GenBank/DDBJ databases">
        <authorList>
            <person name="de Groot N.N."/>
        </authorList>
    </citation>
    <scope>NUCLEOTIDE SEQUENCE [LARGE SCALE GENOMIC DNA]</scope>
    <source>
        <strain evidence="1 2">DSM 18979</strain>
    </source>
</reference>
<dbReference type="RefSeq" id="WP_090446244.1">
    <property type="nucleotide sequence ID" value="NZ_FOHU01000020.1"/>
</dbReference>
<protein>
    <submittedName>
        <fullName evidence="1">Uncharacterized protein</fullName>
    </submittedName>
</protein>